<organism evidence="2 3">
    <name type="scientific">Demequina litorisediminis</name>
    <dbReference type="NCBI Taxonomy" id="1849022"/>
    <lineage>
        <taxon>Bacteria</taxon>
        <taxon>Bacillati</taxon>
        <taxon>Actinomycetota</taxon>
        <taxon>Actinomycetes</taxon>
        <taxon>Micrococcales</taxon>
        <taxon>Demequinaceae</taxon>
        <taxon>Demequina</taxon>
    </lineage>
</organism>
<dbReference type="Proteomes" id="UP001157125">
    <property type="component" value="Unassembled WGS sequence"/>
</dbReference>
<evidence type="ECO:0000313" key="2">
    <source>
        <dbReference type="EMBL" id="GMA37338.1"/>
    </source>
</evidence>
<name>A0ABQ6IKV8_9MICO</name>
<evidence type="ECO:0000256" key="1">
    <source>
        <dbReference type="SAM" id="MobiDB-lite"/>
    </source>
</evidence>
<sequence>MSLRTVRRLNGSHEHLPLMADCERGLGRPERAIALSREPEASLLSAEGKLELEIVVAGARIDMGDGDAALVSLGRLETRDETVAVRIASARVEALKSLGRHDEAEALEATLPVPEPVEDPWADEITLYDVAELELESDIDDLDEWDEDDDLDEGAGPDEDAVEDDDAAATADPEDAPSADDVHDLAEAESEEGRA</sequence>
<keyword evidence="3" id="KW-1185">Reference proteome</keyword>
<gene>
    <name evidence="2" type="ORF">GCM10025876_35420</name>
</gene>
<feature type="compositionally biased region" description="Acidic residues" evidence="1">
    <location>
        <begin position="138"/>
        <end position="178"/>
    </location>
</feature>
<accession>A0ABQ6IKV8</accession>
<protein>
    <recommendedName>
        <fullName evidence="4">Tetratricopeptide repeat protein</fullName>
    </recommendedName>
</protein>
<evidence type="ECO:0008006" key="4">
    <source>
        <dbReference type="Google" id="ProtNLM"/>
    </source>
</evidence>
<feature type="compositionally biased region" description="Basic and acidic residues" evidence="1">
    <location>
        <begin position="180"/>
        <end position="195"/>
    </location>
</feature>
<comment type="caution">
    <text evidence="2">The sequence shown here is derived from an EMBL/GenBank/DDBJ whole genome shotgun (WGS) entry which is preliminary data.</text>
</comment>
<dbReference type="RefSeq" id="WP_284329073.1">
    <property type="nucleotide sequence ID" value="NZ_BSUN01000001.1"/>
</dbReference>
<evidence type="ECO:0000313" key="3">
    <source>
        <dbReference type="Proteomes" id="UP001157125"/>
    </source>
</evidence>
<dbReference type="EMBL" id="BSUN01000001">
    <property type="protein sequence ID" value="GMA37338.1"/>
    <property type="molecule type" value="Genomic_DNA"/>
</dbReference>
<reference evidence="3" key="1">
    <citation type="journal article" date="2019" name="Int. J. Syst. Evol. Microbiol.">
        <title>The Global Catalogue of Microorganisms (GCM) 10K type strain sequencing project: providing services to taxonomists for standard genome sequencing and annotation.</title>
        <authorList>
            <consortium name="The Broad Institute Genomics Platform"/>
            <consortium name="The Broad Institute Genome Sequencing Center for Infectious Disease"/>
            <person name="Wu L."/>
            <person name="Ma J."/>
        </authorList>
    </citation>
    <scope>NUCLEOTIDE SEQUENCE [LARGE SCALE GENOMIC DNA]</scope>
    <source>
        <strain evidence="3">NBRC 112299</strain>
    </source>
</reference>
<feature type="region of interest" description="Disordered" evidence="1">
    <location>
        <begin position="138"/>
        <end position="195"/>
    </location>
</feature>
<proteinExistence type="predicted"/>